<sequence length="223" mass="25194">MKYLSLIFILFLGCSEEKKGSNSPTKIAWMFSESLNKAKENSKVFGSDSLEMVSSTETDFFIEPGQPPYNKANAPLLLMPVDNFKPFTFSIKVNPTHLVKYDAGMAFLYVSDSEWLKFAFEVDERMIGRIVTVKTKEFSDDNNHDAIPAKSVYLKISSDTKVVGFYYSLDAKTWQLVRVFKNEYGKNLKIGIGSQSPAGKGNKSVFSEFQFAETNVKDFRMGI</sequence>
<keyword evidence="1" id="KW-0614">Plasmid</keyword>
<dbReference type="InterPro" id="IPR013320">
    <property type="entry name" value="ConA-like_dom_sf"/>
</dbReference>
<dbReference type="EMBL" id="CP002963">
    <property type="protein sequence ID" value="AFK05609.1"/>
    <property type="molecule type" value="Genomic_DNA"/>
</dbReference>
<evidence type="ECO:0000313" key="1">
    <source>
        <dbReference type="EMBL" id="AFK05609.1"/>
    </source>
</evidence>
<dbReference type="RefSeq" id="WP_015031134.1">
    <property type="nucleotide sequence ID" value="NC_018749.1"/>
</dbReference>
<accession>A0ABM5N7X3</accession>
<dbReference type="Pfam" id="PF07081">
    <property type="entry name" value="DUF1349"/>
    <property type="match status" value="1"/>
</dbReference>
<reference evidence="1 2" key="1">
    <citation type="submission" date="2011-07" db="EMBL/GenBank/DDBJ databases">
        <title>The complete genome of plasmid 2 of Emticicia oligotrophica DSM 17448.</title>
        <authorList>
            <consortium name="US DOE Joint Genome Institute (JGI-PGF)"/>
            <person name="Lucas S."/>
            <person name="Han J."/>
            <person name="Lapidus A."/>
            <person name="Bruce D."/>
            <person name="Goodwin L."/>
            <person name="Pitluck S."/>
            <person name="Peters L."/>
            <person name="Kyrpides N."/>
            <person name="Mavromatis K."/>
            <person name="Ivanova N."/>
            <person name="Ovchinnikova G."/>
            <person name="Teshima H."/>
            <person name="Detter J.C."/>
            <person name="Tapia R."/>
            <person name="Han C."/>
            <person name="Land M."/>
            <person name="Hauser L."/>
            <person name="Markowitz V."/>
            <person name="Cheng J.-F."/>
            <person name="Hugenholtz P."/>
            <person name="Woyke T."/>
            <person name="Wu D."/>
            <person name="Tindall B."/>
            <person name="Pomrenke H."/>
            <person name="Brambilla E."/>
            <person name="Klenk H.-P."/>
            <person name="Eisen J.A."/>
        </authorList>
    </citation>
    <scope>NUCLEOTIDE SEQUENCE [LARGE SCALE GENOMIC DNA]</scope>
    <source>
        <strain evidence="2">DSM 17448 / GPTSA100-15</strain>
        <plasmid evidence="1 2">pEMTOL02</plasmid>
    </source>
</reference>
<gene>
    <name evidence="1" type="ORF">Emtol_0091</name>
</gene>
<organism evidence="1 2">
    <name type="scientific">Emticicia oligotrophica (strain DSM 17448 / CIP 109782 / MTCC 6937 / GPTSA100-15)</name>
    <dbReference type="NCBI Taxonomy" id="929562"/>
    <lineage>
        <taxon>Bacteria</taxon>
        <taxon>Pseudomonadati</taxon>
        <taxon>Bacteroidota</taxon>
        <taxon>Cytophagia</taxon>
        <taxon>Cytophagales</taxon>
        <taxon>Leadbetterellaceae</taxon>
        <taxon>Emticicia</taxon>
    </lineage>
</organism>
<dbReference type="Gene3D" id="2.60.120.200">
    <property type="match status" value="1"/>
</dbReference>
<protein>
    <recommendedName>
        <fullName evidence="3">DUF1349 domain-containing protein</fullName>
    </recommendedName>
</protein>
<dbReference type="InterPro" id="IPR009784">
    <property type="entry name" value="DUF1349"/>
</dbReference>
<proteinExistence type="predicted"/>
<evidence type="ECO:0008006" key="3">
    <source>
        <dbReference type="Google" id="ProtNLM"/>
    </source>
</evidence>
<keyword evidence="2" id="KW-1185">Reference proteome</keyword>
<geneLocation type="plasmid" evidence="1 2">
    <name>pEMTOL02</name>
</geneLocation>
<dbReference type="PANTHER" id="PTHR35332">
    <property type="entry name" value="REGULATION OF ENOLASE PROTEIN 1"/>
    <property type="match status" value="1"/>
</dbReference>
<dbReference type="Proteomes" id="UP000002875">
    <property type="component" value="Plasmid pEMTOL02"/>
</dbReference>
<name>A0ABM5N7X3_EMTOG</name>
<dbReference type="SUPFAM" id="SSF49899">
    <property type="entry name" value="Concanavalin A-like lectins/glucanases"/>
    <property type="match status" value="1"/>
</dbReference>
<dbReference type="PANTHER" id="PTHR35332:SF2">
    <property type="entry name" value="REGULATION OF ENOLASE PROTEIN 1"/>
    <property type="match status" value="1"/>
</dbReference>
<evidence type="ECO:0000313" key="2">
    <source>
        <dbReference type="Proteomes" id="UP000002875"/>
    </source>
</evidence>